<organism evidence="2 3">
    <name type="scientific">Frankliniella fusca</name>
    <dbReference type="NCBI Taxonomy" id="407009"/>
    <lineage>
        <taxon>Eukaryota</taxon>
        <taxon>Metazoa</taxon>
        <taxon>Ecdysozoa</taxon>
        <taxon>Arthropoda</taxon>
        <taxon>Hexapoda</taxon>
        <taxon>Insecta</taxon>
        <taxon>Pterygota</taxon>
        <taxon>Neoptera</taxon>
        <taxon>Paraneoptera</taxon>
        <taxon>Thysanoptera</taxon>
        <taxon>Terebrantia</taxon>
        <taxon>Thripoidea</taxon>
        <taxon>Thripidae</taxon>
        <taxon>Frankliniella</taxon>
    </lineage>
</organism>
<dbReference type="EMBL" id="JAHWGI010001411">
    <property type="protein sequence ID" value="KAK3930363.1"/>
    <property type="molecule type" value="Genomic_DNA"/>
</dbReference>
<dbReference type="Proteomes" id="UP001219518">
    <property type="component" value="Unassembled WGS sequence"/>
</dbReference>
<dbReference type="AlphaFoldDB" id="A0AAE1LSF2"/>
<sequence>MSWLASRMKQSPRFIDETCASTCAPPEPGIYRDSGDYRLKTLNKKRSSSSHGICDRKPPKKEKNRTLLVAFQTNDWAPPDRMTGQWEVEARKDDRGGEKQKEKFLRKNLNPGSAAPGTLLCRHGYDATVRVGFPLGVTLRRAVVADEPVPVASSVLSLLGQTSRVATLVGFLTTMLMIPLSKLEPQAAHRNRRQTPSNLSAVLSKKC</sequence>
<protein>
    <submittedName>
        <fullName evidence="2">Amino-acid permease BAT1</fullName>
    </submittedName>
</protein>
<evidence type="ECO:0000313" key="2">
    <source>
        <dbReference type="EMBL" id="KAK3930363.1"/>
    </source>
</evidence>
<reference evidence="2" key="2">
    <citation type="journal article" date="2023" name="BMC Genomics">
        <title>Pest status, molecular evolution, and epigenetic factors derived from the genome assembly of Frankliniella fusca, a thysanopteran phytovirus vector.</title>
        <authorList>
            <person name="Catto M.A."/>
            <person name="Labadie P.E."/>
            <person name="Jacobson A.L."/>
            <person name="Kennedy G.G."/>
            <person name="Srinivasan R."/>
            <person name="Hunt B.G."/>
        </authorList>
    </citation>
    <scope>NUCLEOTIDE SEQUENCE</scope>
    <source>
        <strain evidence="2">PL_HMW_Pooled</strain>
    </source>
</reference>
<proteinExistence type="predicted"/>
<comment type="caution">
    <text evidence="2">The sequence shown here is derived from an EMBL/GenBank/DDBJ whole genome shotgun (WGS) entry which is preliminary data.</text>
</comment>
<name>A0AAE1LSF2_9NEOP</name>
<evidence type="ECO:0000256" key="1">
    <source>
        <dbReference type="SAM" id="MobiDB-lite"/>
    </source>
</evidence>
<feature type="region of interest" description="Disordered" evidence="1">
    <location>
        <begin position="186"/>
        <end position="207"/>
    </location>
</feature>
<gene>
    <name evidence="2" type="ORF">KUF71_005097</name>
</gene>
<reference evidence="2" key="1">
    <citation type="submission" date="2021-07" db="EMBL/GenBank/DDBJ databases">
        <authorList>
            <person name="Catto M.A."/>
            <person name="Jacobson A."/>
            <person name="Kennedy G."/>
            <person name="Labadie P."/>
            <person name="Hunt B.G."/>
            <person name="Srinivasan R."/>
        </authorList>
    </citation>
    <scope>NUCLEOTIDE SEQUENCE</scope>
    <source>
        <strain evidence="2">PL_HMW_Pooled</strain>
        <tissue evidence="2">Head</tissue>
    </source>
</reference>
<accession>A0AAE1LSF2</accession>
<keyword evidence="3" id="KW-1185">Reference proteome</keyword>
<evidence type="ECO:0000313" key="3">
    <source>
        <dbReference type="Proteomes" id="UP001219518"/>
    </source>
</evidence>